<name>A0A135SFM3_9PEZI</name>
<dbReference type="EMBL" id="JFFI01002409">
    <property type="protein sequence ID" value="KXH34675.1"/>
    <property type="molecule type" value="Genomic_DNA"/>
</dbReference>
<keyword evidence="2" id="KW-1185">Reference proteome</keyword>
<comment type="caution">
    <text evidence="1">The sequence shown here is derived from an EMBL/GenBank/DDBJ whole genome shotgun (WGS) entry which is preliminary data.</text>
</comment>
<dbReference type="AlphaFoldDB" id="A0A135SFM3"/>
<accession>A0A135SFM3</accession>
<protein>
    <submittedName>
        <fullName evidence="1">Uncharacterized protein</fullName>
    </submittedName>
</protein>
<evidence type="ECO:0000313" key="1">
    <source>
        <dbReference type="EMBL" id="KXH34675.1"/>
    </source>
</evidence>
<sequence>MRFLVTTIVLSIHGGTKKSTYISLHDPHSGLSTPLSSDDEVDWFDHGSQNPKSMLVQDVETMSRLREHPRGRLLQIAAFPEYMEGLSQKEWEEAVLREAEMLYAKPRADADTQRINVNIKAEGCSPSQTNILLI</sequence>
<reference evidence="1 2" key="1">
    <citation type="submission" date="2014-02" db="EMBL/GenBank/DDBJ databases">
        <title>The genome sequence of Colletotrichum salicis CBS 607.94.</title>
        <authorList>
            <person name="Baroncelli R."/>
            <person name="Thon M.R."/>
        </authorList>
    </citation>
    <scope>NUCLEOTIDE SEQUENCE [LARGE SCALE GENOMIC DNA]</scope>
    <source>
        <strain evidence="1 2">CBS 607.94</strain>
    </source>
</reference>
<dbReference type="OrthoDB" id="3663474at2759"/>
<dbReference type="Proteomes" id="UP000070121">
    <property type="component" value="Unassembled WGS sequence"/>
</dbReference>
<evidence type="ECO:0000313" key="2">
    <source>
        <dbReference type="Proteomes" id="UP000070121"/>
    </source>
</evidence>
<proteinExistence type="predicted"/>
<organism evidence="1 2">
    <name type="scientific">Colletotrichum salicis</name>
    <dbReference type="NCBI Taxonomy" id="1209931"/>
    <lineage>
        <taxon>Eukaryota</taxon>
        <taxon>Fungi</taxon>
        <taxon>Dikarya</taxon>
        <taxon>Ascomycota</taxon>
        <taxon>Pezizomycotina</taxon>
        <taxon>Sordariomycetes</taxon>
        <taxon>Hypocreomycetidae</taxon>
        <taxon>Glomerellales</taxon>
        <taxon>Glomerellaceae</taxon>
        <taxon>Colletotrichum</taxon>
        <taxon>Colletotrichum acutatum species complex</taxon>
    </lineage>
</organism>
<gene>
    <name evidence="1" type="ORF">CSAL01_08677</name>
</gene>